<evidence type="ECO:0000313" key="1">
    <source>
        <dbReference type="EMBL" id="KTW00508.1"/>
    </source>
</evidence>
<name>A0A147IXQ4_9SPHN</name>
<comment type="caution">
    <text evidence="1">The sequence shown here is derived from an EMBL/GenBank/DDBJ whole genome shotgun (WGS) entry which is preliminary data.</text>
</comment>
<dbReference type="Proteomes" id="UP000074072">
    <property type="component" value="Unassembled WGS sequence"/>
</dbReference>
<protein>
    <submittedName>
        <fullName evidence="1">Uncharacterized protein</fullName>
    </submittedName>
</protein>
<dbReference type="PATRIC" id="fig|33051.4.peg.2062"/>
<reference evidence="1 2" key="1">
    <citation type="journal article" date="2016" name="Front. Microbiol.">
        <title>Genomic Resource of Rice Seed Associated Bacteria.</title>
        <authorList>
            <person name="Midha S."/>
            <person name="Bansal K."/>
            <person name="Sharma S."/>
            <person name="Kumar N."/>
            <person name="Patil P.P."/>
            <person name="Chaudhry V."/>
            <person name="Patil P.B."/>
        </authorList>
    </citation>
    <scope>NUCLEOTIDE SEQUENCE [LARGE SCALE GENOMIC DNA]</scope>
    <source>
        <strain evidence="1 2">SB4</strain>
    </source>
</reference>
<sequence>MPLDVPGGPREGEEAGVLAFRRRSGETTVTVTWRVEDQVNLSSHDFEYASPREALDAGWELGERYEQDAVHMERMRQIYG</sequence>
<dbReference type="EMBL" id="LDTE01000036">
    <property type="protein sequence ID" value="KTW00508.1"/>
    <property type="molecule type" value="Genomic_DNA"/>
</dbReference>
<organism evidence="1 2">
    <name type="scientific">Sphingomonas sanguinis</name>
    <dbReference type="NCBI Taxonomy" id="33051"/>
    <lineage>
        <taxon>Bacteria</taxon>
        <taxon>Pseudomonadati</taxon>
        <taxon>Pseudomonadota</taxon>
        <taxon>Alphaproteobacteria</taxon>
        <taxon>Sphingomonadales</taxon>
        <taxon>Sphingomonadaceae</taxon>
        <taxon>Sphingomonas</taxon>
    </lineage>
</organism>
<gene>
    <name evidence="1" type="ORF">SB4_06930</name>
</gene>
<dbReference type="AlphaFoldDB" id="A0A147IXQ4"/>
<proteinExistence type="predicted"/>
<evidence type="ECO:0000313" key="2">
    <source>
        <dbReference type="Proteomes" id="UP000074072"/>
    </source>
</evidence>
<accession>A0A147IXQ4</accession>